<comment type="caution">
    <text evidence="12">The sequence shown here is derived from an EMBL/GenBank/DDBJ whole genome shotgun (WGS) entry which is preliminary data.</text>
</comment>
<name>A0A2G5SMI4_9PELO</name>
<keyword evidence="4" id="KW-0862">Zinc</keyword>
<dbReference type="GO" id="GO:0000122">
    <property type="term" value="P:negative regulation of transcription by RNA polymerase II"/>
    <property type="evidence" value="ECO:0007669"/>
    <property type="project" value="TreeGrafter"/>
</dbReference>
<dbReference type="SMART" id="SM00399">
    <property type="entry name" value="ZnF_C4"/>
    <property type="match status" value="1"/>
</dbReference>
<protein>
    <recommendedName>
        <fullName evidence="11">Nuclear receptor domain-containing protein</fullName>
    </recommendedName>
</protein>
<evidence type="ECO:0000256" key="5">
    <source>
        <dbReference type="ARBA" id="ARBA00023015"/>
    </source>
</evidence>
<dbReference type="Gene3D" id="3.30.50.10">
    <property type="entry name" value="Erythroid Transcription Factor GATA-1, subunit A"/>
    <property type="match status" value="1"/>
</dbReference>
<dbReference type="PROSITE" id="PS51030">
    <property type="entry name" value="NUCLEAR_REC_DBD_2"/>
    <property type="match status" value="1"/>
</dbReference>
<dbReference type="EMBL" id="PDUG01000006">
    <property type="protein sequence ID" value="PIC16238.1"/>
    <property type="molecule type" value="Genomic_DNA"/>
</dbReference>
<keyword evidence="9" id="KW-0539">Nucleus</keyword>
<dbReference type="Pfam" id="PF00105">
    <property type="entry name" value="zf-C4"/>
    <property type="match status" value="1"/>
</dbReference>
<evidence type="ECO:0000256" key="1">
    <source>
        <dbReference type="ARBA" id="ARBA00005993"/>
    </source>
</evidence>
<organism evidence="12 13">
    <name type="scientific">Caenorhabditis nigoni</name>
    <dbReference type="NCBI Taxonomy" id="1611254"/>
    <lineage>
        <taxon>Eukaryota</taxon>
        <taxon>Metazoa</taxon>
        <taxon>Ecdysozoa</taxon>
        <taxon>Nematoda</taxon>
        <taxon>Chromadorea</taxon>
        <taxon>Rhabditida</taxon>
        <taxon>Rhabditina</taxon>
        <taxon>Rhabditomorpha</taxon>
        <taxon>Rhabditoidea</taxon>
        <taxon>Rhabditidae</taxon>
        <taxon>Peloderinae</taxon>
        <taxon>Caenorhabditis</taxon>
    </lineage>
</organism>
<proteinExistence type="inferred from homology"/>
<dbReference type="PANTHER" id="PTHR24082:SF473">
    <property type="entry name" value="ECDYSONE-INDUCED PROTEIN 75B, ISOFORM B"/>
    <property type="match status" value="1"/>
</dbReference>
<dbReference type="GO" id="GO:0000978">
    <property type="term" value="F:RNA polymerase II cis-regulatory region sequence-specific DNA binding"/>
    <property type="evidence" value="ECO:0007669"/>
    <property type="project" value="TreeGrafter"/>
</dbReference>
<dbReference type="InterPro" id="IPR050234">
    <property type="entry name" value="Nuclear_hormone_rcpt_NR1"/>
</dbReference>
<dbReference type="GO" id="GO:0008270">
    <property type="term" value="F:zinc ion binding"/>
    <property type="evidence" value="ECO:0007669"/>
    <property type="project" value="UniProtKB-KW"/>
</dbReference>
<dbReference type="GO" id="GO:0045944">
    <property type="term" value="P:positive regulation of transcription by RNA polymerase II"/>
    <property type="evidence" value="ECO:0007669"/>
    <property type="project" value="TreeGrafter"/>
</dbReference>
<reference evidence="13" key="1">
    <citation type="submission" date="2017-10" db="EMBL/GenBank/DDBJ databases">
        <title>Rapid genome shrinkage in a self-fertile nematode reveals novel sperm competition proteins.</title>
        <authorList>
            <person name="Yin D."/>
            <person name="Schwarz E.M."/>
            <person name="Thomas C.G."/>
            <person name="Felde R.L."/>
            <person name="Korf I.F."/>
            <person name="Cutter A.D."/>
            <person name="Schartner C.M."/>
            <person name="Ralston E.J."/>
            <person name="Meyer B.J."/>
            <person name="Haag E.S."/>
        </authorList>
    </citation>
    <scope>NUCLEOTIDE SEQUENCE [LARGE SCALE GENOMIC DNA]</scope>
    <source>
        <strain evidence="13">JU1422</strain>
    </source>
</reference>
<comment type="similarity">
    <text evidence="1">Belongs to the nuclear hormone receptor family.</text>
</comment>
<evidence type="ECO:0000256" key="7">
    <source>
        <dbReference type="ARBA" id="ARBA00023163"/>
    </source>
</evidence>
<dbReference type="Proteomes" id="UP000230233">
    <property type="component" value="Chromosome X"/>
</dbReference>
<sequence length="109" mass="12823">MSCEGCKAFFRRMERRAKSCEISRENRICQYCRHQKCLQVGMTKDKTVQRPKQKLLRKECKECMKKAGLEKVPKILNAEKGQSRSAKMMEEKQNAMMKGNTVESQSDRW</sequence>
<keyword evidence="2" id="KW-0479">Metal-binding</keyword>
<evidence type="ECO:0000259" key="11">
    <source>
        <dbReference type="PROSITE" id="PS51030"/>
    </source>
</evidence>
<dbReference type="SUPFAM" id="SSF57716">
    <property type="entry name" value="Glucocorticoid receptor-like (DNA-binding domain)"/>
    <property type="match status" value="1"/>
</dbReference>
<evidence type="ECO:0000256" key="2">
    <source>
        <dbReference type="ARBA" id="ARBA00022723"/>
    </source>
</evidence>
<evidence type="ECO:0000256" key="6">
    <source>
        <dbReference type="ARBA" id="ARBA00023125"/>
    </source>
</evidence>
<evidence type="ECO:0000256" key="4">
    <source>
        <dbReference type="ARBA" id="ARBA00022833"/>
    </source>
</evidence>
<dbReference type="InterPro" id="IPR001628">
    <property type="entry name" value="Znf_hrmn_rcpt"/>
</dbReference>
<dbReference type="GO" id="GO:0004879">
    <property type="term" value="F:nuclear receptor activity"/>
    <property type="evidence" value="ECO:0007669"/>
    <property type="project" value="TreeGrafter"/>
</dbReference>
<feature type="region of interest" description="Disordered" evidence="10">
    <location>
        <begin position="80"/>
        <end position="109"/>
    </location>
</feature>
<dbReference type="STRING" id="1611254.A0A2G5SMI4"/>
<keyword evidence="7" id="KW-0804">Transcription</keyword>
<gene>
    <name evidence="12" type="primary">Cnig_chr_X.g22905</name>
    <name evidence="12" type="ORF">B9Z55_022905</name>
</gene>
<feature type="domain" description="Nuclear receptor" evidence="11">
    <location>
        <begin position="1"/>
        <end position="49"/>
    </location>
</feature>
<keyword evidence="3" id="KW-0863">Zinc-finger</keyword>
<dbReference type="PANTHER" id="PTHR24082">
    <property type="entry name" value="NUCLEAR HORMONE RECEPTOR"/>
    <property type="match status" value="1"/>
</dbReference>
<evidence type="ECO:0000256" key="9">
    <source>
        <dbReference type="ARBA" id="ARBA00023242"/>
    </source>
</evidence>
<accession>A0A2G5SMI4</accession>
<dbReference type="GO" id="GO:0009755">
    <property type="term" value="P:hormone-mediated signaling pathway"/>
    <property type="evidence" value="ECO:0007669"/>
    <property type="project" value="TreeGrafter"/>
</dbReference>
<evidence type="ECO:0000256" key="3">
    <source>
        <dbReference type="ARBA" id="ARBA00022771"/>
    </source>
</evidence>
<dbReference type="AlphaFoldDB" id="A0A2G5SMI4"/>
<evidence type="ECO:0000313" key="12">
    <source>
        <dbReference type="EMBL" id="PIC16238.1"/>
    </source>
</evidence>
<evidence type="ECO:0000256" key="10">
    <source>
        <dbReference type="SAM" id="MobiDB-lite"/>
    </source>
</evidence>
<dbReference type="PRINTS" id="PR00047">
    <property type="entry name" value="STROIDFINGER"/>
</dbReference>
<keyword evidence="8" id="KW-0675">Receptor</keyword>
<evidence type="ECO:0000256" key="8">
    <source>
        <dbReference type="ARBA" id="ARBA00023170"/>
    </source>
</evidence>
<dbReference type="GO" id="GO:0030154">
    <property type="term" value="P:cell differentiation"/>
    <property type="evidence" value="ECO:0007669"/>
    <property type="project" value="TreeGrafter"/>
</dbReference>
<evidence type="ECO:0000313" key="13">
    <source>
        <dbReference type="Proteomes" id="UP000230233"/>
    </source>
</evidence>
<keyword evidence="13" id="KW-1185">Reference proteome</keyword>
<keyword evidence="5" id="KW-0805">Transcription regulation</keyword>
<dbReference type="OrthoDB" id="5984981at2759"/>
<keyword evidence="6" id="KW-0238">DNA-binding</keyword>
<dbReference type="InterPro" id="IPR013088">
    <property type="entry name" value="Znf_NHR/GATA"/>
</dbReference>